<feature type="domain" description="Alpha/beta hydrolase fold-3" evidence="4">
    <location>
        <begin position="229"/>
        <end position="428"/>
    </location>
</feature>
<gene>
    <name evidence="5" type="ORF">WMW72_01895</name>
</gene>
<dbReference type="InterPro" id="IPR036582">
    <property type="entry name" value="Mao_N_sf"/>
</dbReference>
<feature type="chain" id="PRO_5045845587" evidence="2">
    <location>
        <begin position="25"/>
        <end position="454"/>
    </location>
</feature>
<evidence type="ECO:0000259" key="3">
    <source>
        <dbReference type="Pfam" id="PF07833"/>
    </source>
</evidence>
<evidence type="ECO:0000256" key="2">
    <source>
        <dbReference type="SAM" id="SignalP"/>
    </source>
</evidence>
<keyword evidence="1 5" id="KW-0378">Hydrolase</keyword>
<feature type="domain" description="Copper amine oxidase-like N-terminal" evidence="3">
    <location>
        <begin position="39"/>
        <end position="134"/>
    </location>
</feature>
<dbReference type="Proteomes" id="UP001469365">
    <property type="component" value="Unassembled WGS sequence"/>
</dbReference>
<keyword evidence="6" id="KW-1185">Reference proteome</keyword>
<feature type="signal peptide" evidence="2">
    <location>
        <begin position="1"/>
        <end position="24"/>
    </location>
</feature>
<comment type="caution">
    <text evidence="5">The sequence shown here is derived from an EMBL/GenBank/DDBJ whole genome shotgun (WGS) entry which is preliminary data.</text>
</comment>
<protein>
    <submittedName>
        <fullName evidence="5">Alpha/beta hydrolase fold domain-containing protein</fullName>
    </submittedName>
</protein>
<dbReference type="Gene3D" id="3.40.50.1820">
    <property type="entry name" value="alpha/beta hydrolase"/>
    <property type="match status" value="1"/>
</dbReference>
<proteinExistence type="predicted"/>
<dbReference type="PANTHER" id="PTHR48081">
    <property type="entry name" value="AB HYDROLASE SUPERFAMILY PROTEIN C4A8.06C"/>
    <property type="match status" value="1"/>
</dbReference>
<evidence type="ECO:0000313" key="6">
    <source>
        <dbReference type="Proteomes" id="UP001469365"/>
    </source>
</evidence>
<dbReference type="InterPro" id="IPR050300">
    <property type="entry name" value="GDXG_lipolytic_enzyme"/>
</dbReference>
<organism evidence="5 6">
    <name type="scientific">Paenibacillus filicis</name>
    <dbReference type="NCBI Taxonomy" id="669464"/>
    <lineage>
        <taxon>Bacteria</taxon>
        <taxon>Bacillati</taxon>
        <taxon>Bacillota</taxon>
        <taxon>Bacilli</taxon>
        <taxon>Bacillales</taxon>
        <taxon>Paenibacillaceae</taxon>
        <taxon>Paenibacillus</taxon>
    </lineage>
</organism>
<accession>A0ABU9DCS4</accession>
<dbReference type="RefSeq" id="WP_341413707.1">
    <property type="nucleotide sequence ID" value="NZ_JBBPCC010000001.1"/>
</dbReference>
<dbReference type="EMBL" id="JBBPCC010000001">
    <property type="protein sequence ID" value="MEK8126654.1"/>
    <property type="molecule type" value="Genomic_DNA"/>
</dbReference>
<dbReference type="InterPro" id="IPR013094">
    <property type="entry name" value="AB_hydrolase_3"/>
</dbReference>
<evidence type="ECO:0000313" key="5">
    <source>
        <dbReference type="EMBL" id="MEK8126654.1"/>
    </source>
</evidence>
<reference evidence="5 6" key="1">
    <citation type="submission" date="2024-04" db="EMBL/GenBank/DDBJ databases">
        <title>draft genome sequnece of Paenibacillus filicis.</title>
        <authorList>
            <person name="Kim D.-U."/>
        </authorList>
    </citation>
    <scope>NUCLEOTIDE SEQUENCE [LARGE SCALE GENOMIC DNA]</scope>
    <source>
        <strain evidence="5 6">KACC14197</strain>
    </source>
</reference>
<dbReference type="Pfam" id="PF07859">
    <property type="entry name" value="Abhydrolase_3"/>
    <property type="match status" value="1"/>
</dbReference>
<name>A0ABU9DCS4_9BACL</name>
<keyword evidence="2" id="KW-0732">Signal</keyword>
<sequence>MMKKTVRVLLACFLSLSLTTAGFAEENIVTYTKARMIDNGDFFQVQDTPIKVDGVLFIPLREIFVHLGIANDDEHIQWNPADTSVILTKGKDQVKVTVGSKNAVINGLPVELEAAPLLHGTPAKTYVPLNLLNNLLFVTEMSDRAAEWADKLQVLQLLSVPKITGIENFVDTFGKSILEHNQEETDKINQTINDRFFGKNSEFQFTPVDANGVPSEWMSKEDSNKDKVVLFLHGGGYNRATLGTFRAMPVPLLKVTGYKALLVDYRGLPNNIYPDGLNDAVTAYQWLLDQGYKSSDIVLFGESAGGGLVLATALKLKEKGEPMPGAIISLSSFSDLTITQKSVDLASDFMLSKESIKMAAKLYAGNEDPKNPLVSPFYGDYSGFPPLLIQAGEKEVFRDDAKWIAEKAEKAGVDVSVKIFEGVGHVFQILGEFSPEGKAAYADMSEFLNKHMKP</sequence>
<dbReference type="SUPFAM" id="SSF55383">
    <property type="entry name" value="Copper amine oxidase, domain N"/>
    <property type="match status" value="1"/>
</dbReference>
<dbReference type="SUPFAM" id="SSF53474">
    <property type="entry name" value="alpha/beta-Hydrolases"/>
    <property type="match status" value="1"/>
</dbReference>
<dbReference type="InterPro" id="IPR029058">
    <property type="entry name" value="AB_hydrolase_fold"/>
</dbReference>
<dbReference type="GO" id="GO:0016787">
    <property type="term" value="F:hydrolase activity"/>
    <property type="evidence" value="ECO:0007669"/>
    <property type="project" value="UniProtKB-KW"/>
</dbReference>
<dbReference type="Pfam" id="PF07833">
    <property type="entry name" value="Cu_amine_oxidN1"/>
    <property type="match status" value="1"/>
</dbReference>
<dbReference type="InterPro" id="IPR012854">
    <property type="entry name" value="Cu_amine_oxidase-like_N"/>
</dbReference>
<evidence type="ECO:0000256" key="1">
    <source>
        <dbReference type="ARBA" id="ARBA00022801"/>
    </source>
</evidence>
<evidence type="ECO:0000259" key="4">
    <source>
        <dbReference type="Pfam" id="PF07859"/>
    </source>
</evidence>
<dbReference type="PANTHER" id="PTHR48081:SF8">
    <property type="entry name" value="ALPHA_BETA HYDROLASE FOLD-3 DOMAIN-CONTAINING PROTEIN-RELATED"/>
    <property type="match status" value="1"/>
</dbReference>
<dbReference type="Gene3D" id="3.30.457.10">
    <property type="entry name" value="Copper amine oxidase-like, N-terminal domain"/>
    <property type="match status" value="1"/>
</dbReference>